<dbReference type="InterPro" id="IPR004625">
    <property type="entry name" value="PyrdxlKinase"/>
</dbReference>
<name>A0A4R2LDM5_9FIRM</name>
<keyword evidence="4 7" id="KW-0418">Kinase</keyword>
<dbReference type="GO" id="GO:0009443">
    <property type="term" value="P:pyridoxal 5'-phosphate salvage"/>
    <property type="evidence" value="ECO:0007669"/>
    <property type="project" value="InterPro"/>
</dbReference>
<organism evidence="7 8">
    <name type="scientific">Marinisporobacter balticus</name>
    <dbReference type="NCBI Taxonomy" id="2018667"/>
    <lineage>
        <taxon>Bacteria</taxon>
        <taxon>Bacillati</taxon>
        <taxon>Bacillota</taxon>
        <taxon>Clostridia</taxon>
        <taxon>Peptostreptococcales</taxon>
        <taxon>Thermotaleaceae</taxon>
        <taxon>Marinisporobacter</taxon>
    </lineage>
</organism>
<proteinExistence type="predicted"/>
<feature type="domain" description="Pyridoxamine kinase/Phosphomethylpyrimidine kinase" evidence="6">
    <location>
        <begin position="24"/>
        <end position="259"/>
    </location>
</feature>
<dbReference type="PANTHER" id="PTHR10534:SF2">
    <property type="entry name" value="PYRIDOXAL KINASE"/>
    <property type="match status" value="1"/>
</dbReference>
<dbReference type="Gene3D" id="3.40.1190.20">
    <property type="match status" value="1"/>
</dbReference>
<keyword evidence="3" id="KW-0547">Nucleotide-binding</keyword>
<dbReference type="EC" id="2.7.1.35" evidence="1"/>
<comment type="caution">
    <text evidence="7">The sequence shown here is derived from an EMBL/GenBank/DDBJ whole genome shotgun (WGS) entry which is preliminary data.</text>
</comment>
<dbReference type="GO" id="GO:0005829">
    <property type="term" value="C:cytosol"/>
    <property type="evidence" value="ECO:0007669"/>
    <property type="project" value="TreeGrafter"/>
</dbReference>
<reference evidence="7 8" key="1">
    <citation type="submission" date="2019-03" db="EMBL/GenBank/DDBJ databases">
        <title>Genomic Encyclopedia of Type Strains, Phase IV (KMG-IV): sequencing the most valuable type-strain genomes for metagenomic binning, comparative biology and taxonomic classification.</title>
        <authorList>
            <person name="Goeker M."/>
        </authorList>
    </citation>
    <scope>NUCLEOTIDE SEQUENCE [LARGE SCALE GENOMIC DNA]</scope>
    <source>
        <strain evidence="7 8">DSM 102940</strain>
    </source>
</reference>
<dbReference type="Proteomes" id="UP000294919">
    <property type="component" value="Unassembled WGS sequence"/>
</dbReference>
<accession>A0A4R2LDM5</accession>
<keyword evidence="5" id="KW-0067">ATP-binding</keyword>
<dbReference type="NCBIfam" id="NF005491">
    <property type="entry name" value="PRK07105.1"/>
    <property type="match status" value="1"/>
</dbReference>
<dbReference type="GO" id="GO:0005524">
    <property type="term" value="F:ATP binding"/>
    <property type="evidence" value="ECO:0007669"/>
    <property type="project" value="UniProtKB-KW"/>
</dbReference>
<dbReference type="GO" id="GO:0008478">
    <property type="term" value="F:pyridoxal kinase activity"/>
    <property type="evidence" value="ECO:0007669"/>
    <property type="project" value="UniProtKB-EC"/>
</dbReference>
<dbReference type="PANTHER" id="PTHR10534">
    <property type="entry name" value="PYRIDOXAL KINASE"/>
    <property type="match status" value="1"/>
</dbReference>
<dbReference type="Pfam" id="PF08543">
    <property type="entry name" value="Phos_pyr_kin"/>
    <property type="match status" value="1"/>
</dbReference>
<evidence type="ECO:0000256" key="2">
    <source>
        <dbReference type="ARBA" id="ARBA00022679"/>
    </source>
</evidence>
<evidence type="ECO:0000313" key="8">
    <source>
        <dbReference type="Proteomes" id="UP000294919"/>
    </source>
</evidence>
<dbReference type="OrthoDB" id="9800808at2"/>
<dbReference type="InterPro" id="IPR029056">
    <property type="entry name" value="Ribokinase-like"/>
</dbReference>
<protein>
    <recommendedName>
        <fullName evidence="1">pyridoxal kinase</fullName>
        <ecNumber evidence="1">2.7.1.35</ecNumber>
    </recommendedName>
</protein>
<dbReference type="EMBL" id="SLWV01000006">
    <property type="protein sequence ID" value="TCO77455.1"/>
    <property type="molecule type" value="Genomic_DNA"/>
</dbReference>
<dbReference type="InterPro" id="IPR013749">
    <property type="entry name" value="PM/HMP-P_kinase-1"/>
</dbReference>
<evidence type="ECO:0000313" key="7">
    <source>
        <dbReference type="EMBL" id="TCO77455.1"/>
    </source>
</evidence>
<sequence>MQRSVKRVAAIHDLSGFGRAALSAVIPVLSTMKAQVCPVPTAILSTHTGEFEDFSFVDLTDSMESYIAHWEKLGIEFDCIYSGFLGSTKQIDIVSKFIDIFGNDQNLKVVDPVMADNGELYTTMSNEMIEHMRRLIQKADIITPNFTEAAYLLNEPYTKDISEDTIKQWLMRLSDIGPEIVIITSVPHTKISKNTSVIAYDRKCNKFWKVSCLYIPAFFPGTGDVFTSVLVGSLLQGDSLPIALDRSVQFITSAIRASYGCDYPQREGVLLERVLENLKMPVIVSSYELLK</sequence>
<evidence type="ECO:0000256" key="3">
    <source>
        <dbReference type="ARBA" id="ARBA00022741"/>
    </source>
</evidence>
<keyword evidence="8" id="KW-1185">Reference proteome</keyword>
<dbReference type="SUPFAM" id="SSF53613">
    <property type="entry name" value="Ribokinase-like"/>
    <property type="match status" value="1"/>
</dbReference>
<evidence type="ECO:0000256" key="4">
    <source>
        <dbReference type="ARBA" id="ARBA00022777"/>
    </source>
</evidence>
<dbReference type="RefSeq" id="WP_132243989.1">
    <property type="nucleotide sequence ID" value="NZ_SLWV01000006.1"/>
</dbReference>
<dbReference type="CDD" id="cd01173">
    <property type="entry name" value="pyridoxal_pyridoxamine_kinase"/>
    <property type="match status" value="1"/>
</dbReference>
<gene>
    <name evidence="7" type="ORF">EV214_10698</name>
</gene>
<evidence type="ECO:0000259" key="6">
    <source>
        <dbReference type="Pfam" id="PF08543"/>
    </source>
</evidence>
<evidence type="ECO:0000256" key="1">
    <source>
        <dbReference type="ARBA" id="ARBA00012104"/>
    </source>
</evidence>
<dbReference type="AlphaFoldDB" id="A0A4R2LDM5"/>
<evidence type="ECO:0000256" key="5">
    <source>
        <dbReference type="ARBA" id="ARBA00022840"/>
    </source>
</evidence>
<keyword evidence="2" id="KW-0808">Transferase</keyword>